<proteinExistence type="predicted"/>
<evidence type="ECO:0000313" key="3">
    <source>
        <dbReference type="Proteomes" id="UP001431209"/>
    </source>
</evidence>
<evidence type="ECO:0000313" key="2">
    <source>
        <dbReference type="EMBL" id="KAL0481361.1"/>
    </source>
</evidence>
<protein>
    <submittedName>
        <fullName evidence="2">Uncharacterized protein</fullName>
    </submittedName>
</protein>
<feature type="compositionally biased region" description="Basic and acidic residues" evidence="1">
    <location>
        <begin position="58"/>
        <end position="76"/>
    </location>
</feature>
<accession>A0AAW2YV97</accession>
<name>A0AAW2YV97_9EUKA</name>
<evidence type="ECO:0000256" key="1">
    <source>
        <dbReference type="SAM" id="MobiDB-lite"/>
    </source>
</evidence>
<sequence>MKDSHVTIIERELEQMRLQKTKRKTDDPPQLNDNGAEQKVLESFIESRMTSSSVGKNTLREKARERMRERLSAQLK</sequence>
<comment type="caution">
    <text evidence="2">The sequence shown here is derived from an EMBL/GenBank/DDBJ whole genome shotgun (WGS) entry which is preliminary data.</text>
</comment>
<keyword evidence="3" id="KW-1185">Reference proteome</keyword>
<dbReference type="Proteomes" id="UP001431209">
    <property type="component" value="Unassembled WGS sequence"/>
</dbReference>
<reference evidence="2 3" key="1">
    <citation type="submission" date="2024-03" db="EMBL/GenBank/DDBJ databases">
        <title>The Acrasis kona genome and developmental transcriptomes reveal deep origins of eukaryotic multicellular pathways.</title>
        <authorList>
            <person name="Sheikh S."/>
            <person name="Fu C.-J."/>
            <person name="Brown M.W."/>
            <person name="Baldauf S.L."/>
        </authorList>
    </citation>
    <scope>NUCLEOTIDE SEQUENCE [LARGE SCALE GENOMIC DNA]</scope>
    <source>
        <strain evidence="2 3">ATCC MYA-3509</strain>
    </source>
</reference>
<organism evidence="2 3">
    <name type="scientific">Acrasis kona</name>
    <dbReference type="NCBI Taxonomy" id="1008807"/>
    <lineage>
        <taxon>Eukaryota</taxon>
        <taxon>Discoba</taxon>
        <taxon>Heterolobosea</taxon>
        <taxon>Tetramitia</taxon>
        <taxon>Eutetramitia</taxon>
        <taxon>Acrasidae</taxon>
        <taxon>Acrasis</taxon>
    </lineage>
</organism>
<gene>
    <name evidence="2" type="ORF">AKO1_012720</name>
</gene>
<dbReference type="AlphaFoldDB" id="A0AAW2YV97"/>
<feature type="region of interest" description="Disordered" evidence="1">
    <location>
        <begin position="49"/>
        <end position="76"/>
    </location>
</feature>
<dbReference type="EMBL" id="JAOPGA020000758">
    <property type="protein sequence ID" value="KAL0481361.1"/>
    <property type="molecule type" value="Genomic_DNA"/>
</dbReference>
<feature type="region of interest" description="Disordered" evidence="1">
    <location>
        <begin position="17"/>
        <end position="37"/>
    </location>
</feature>